<feature type="coiled-coil region" evidence="3">
    <location>
        <begin position="81"/>
        <end position="110"/>
    </location>
</feature>
<dbReference type="AlphaFoldDB" id="A0A0J5FV13"/>
<dbReference type="PROSITE" id="PS51257">
    <property type="entry name" value="PROKAR_LIPOPROTEIN"/>
    <property type="match status" value="1"/>
</dbReference>
<evidence type="ECO:0000256" key="1">
    <source>
        <dbReference type="ARBA" id="ARBA00007469"/>
    </source>
</evidence>
<keyword evidence="3" id="KW-0175">Coiled coil</keyword>
<gene>
    <name evidence="5" type="ORF">AB204_05300</name>
</gene>
<dbReference type="EMBL" id="LFCV01000029">
    <property type="protein sequence ID" value="KMJ46111.1"/>
    <property type="molecule type" value="Genomic_DNA"/>
</dbReference>
<dbReference type="InterPro" id="IPR036430">
    <property type="entry name" value="RNase_T2-like_sf"/>
</dbReference>
<sequence length="257" mass="29720">MRFLKPLPLVLAVMTAGCATSSVTHEPLRAQAHLVEGTACIVPEQPTANYDYDLKTDHYGQNDKASTDYFKLAINYSPSFCDYKKDDIKRLQNENEKAKAQREYEKFELQCFSDNKFGWILHGLWAETCDGKSMEECRDWSDIRKHPRLCKGDLPALNYQTIKPYLCTSPGIDLLQAEWEKHGVCAFDTAKHYFSKQQALFNSLILPEGRPSNEKLIQFLQEHNPVLKGKHIQIIRDEFYICYSKNFEVIDCPKPER</sequence>
<proteinExistence type="inferred from homology"/>
<dbReference type="PANTHER" id="PTHR11240">
    <property type="entry name" value="RIBONUCLEASE T2"/>
    <property type="match status" value="1"/>
</dbReference>
<comment type="similarity">
    <text evidence="1 2">Belongs to the RNase T2 family.</text>
</comment>
<dbReference type="Gene3D" id="3.90.730.10">
    <property type="entry name" value="Ribonuclease T2-like"/>
    <property type="match status" value="1"/>
</dbReference>
<accession>A0A0J5FV13</accession>
<keyword evidence="4" id="KW-0732">Signal</keyword>
<dbReference type="GO" id="GO:0006401">
    <property type="term" value="P:RNA catabolic process"/>
    <property type="evidence" value="ECO:0007669"/>
    <property type="project" value="TreeGrafter"/>
</dbReference>
<dbReference type="Proteomes" id="UP000036277">
    <property type="component" value="Unassembled WGS sequence"/>
</dbReference>
<protein>
    <submittedName>
        <fullName evidence="5">Ribonuclease</fullName>
    </submittedName>
</protein>
<feature type="chain" id="PRO_5005260944" evidence="4">
    <location>
        <begin position="22"/>
        <end position="257"/>
    </location>
</feature>
<name>A0A0J5FV13_9GAMM</name>
<evidence type="ECO:0000256" key="3">
    <source>
        <dbReference type="SAM" id="Coils"/>
    </source>
</evidence>
<evidence type="ECO:0000313" key="6">
    <source>
        <dbReference type="Proteomes" id="UP000036277"/>
    </source>
</evidence>
<keyword evidence="6" id="KW-1185">Reference proteome</keyword>
<reference evidence="5 6" key="1">
    <citation type="submission" date="2015-06" db="EMBL/GenBank/DDBJ databases">
        <title>Draft Whole-Genome Sequence of the Entomopathogenic Bacterium Xenorhabdus khoisanae.</title>
        <authorList>
            <person name="Naidoo S."/>
            <person name="Featherston J."/>
            <person name="Gray V.M."/>
        </authorList>
    </citation>
    <scope>NUCLEOTIDE SEQUENCE [LARGE SCALE GENOMIC DNA]</scope>
    <source>
        <strain evidence="5 6">MCB</strain>
    </source>
</reference>
<dbReference type="Pfam" id="PF00445">
    <property type="entry name" value="Ribonuclease_T2"/>
    <property type="match status" value="1"/>
</dbReference>
<feature type="signal peptide" evidence="4">
    <location>
        <begin position="1"/>
        <end position="21"/>
    </location>
</feature>
<dbReference type="SUPFAM" id="SSF55895">
    <property type="entry name" value="Ribonuclease Rh-like"/>
    <property type="match status" value="1"/>
</dbReference>
<dbReference type="InterPro" id="IPR001568">
    <property type="entry name" value="RNase_T2-like"/>
</dbReference>
<dbReference type="RefSeq" id="WP_047962340.1">
    <property type="nucleotide sequence ID" value="NZ_CAWMBG010000029.1"/>
</dbReference>
<dbReference type="STRING" id="880157.AB204_05300"/>
<dbReference type="OrthoDB" id="4720638at2"/>
<dbReference type="GO" id="GO:0033897">
    <property type="term" value="F:ribonuclease T2 activity"/>
    <property type="evidence" value="ECO:0007669"/>
    <property type="project" value="InterPro"/>
</dbReference>
<evidence type="ECO:0000256" key="2">
    <source>
        <dbReference type="RuleBase" id="RU004328"/>
    </source>
</evidence>
<organism evidence="5 6">
    <name type="scientific">Xenorhabdus khoisanae</name>
    <dbReference type="NCBI Taxonomy" id="880157"/>
    <lineage>
        <taxon>Bacteria</taxon>
        <taxon>Pseudomonadati</taxon>
        <taxon>Pseudomonadota</taxon>
        <taxon>Gammaproteobacteria</taxon>
        <taxon>Enterobacterales</taxon>
        <taxon>Morganellaceae</taxon>
        <taxon>Xenorhabdus</taxon>
    </lineage>
</organism>
<evidence type="ECO:0000313" key="5">
    <source>
        <dbReference type="EMBL" id="KMJ46111.1"/>
    </source>
</evidence>
<comment type="caution">
    <text evidence="5">The sequence shown here is derived from an EMBL/GenBank/DDBJ whole genome shotgun (WGS) entry which is preliminary data.</text>
</comment>
<dbReference type="PANTHER" id="PTHR11240:SF22">
    <property type="entry name" value="RIBONUCLEASE T2"/>
    <property type="match status" value="1"/>
</dbReference>
<dbReference type="PATRIC" id="fig|880157.4.peg.1109"/>
<evidence type="ECO:0000256" key="4">
    <source>
        <dbReference type="SAM" id="SignalP"/>
    </source>
</evidence>
<dbReference type="GO" id="GO:0003723">
    <property type="term" value="F:RNA binding"/>
    <property type="evidence" value="ECO:0007669"/>
    <property type="project" value="InterPro"/>
</dbReference>